<dbReference type="EMBL" id="JAUSRF010000022">
    <property type="protein sequence ID" value="MDP9840074.1"/>
    <property type="molecule type" value="Genomic_DNA"/>
</dbReference>
<keyword evidence="2" id="KW-0804">Transcription</keyword>
<comment type="caution">
    <text evidence="4">The sequence shown here is derived from an EMBL/GenBank/DDBJ whole genome shotgun (WGS) entry which is preliminary data.</text>
</comment>
<protein>
    <submittedName>
        <fullName evidence="4">AraC family transcriptional activator of pyochelin receptor</fullName>
    </submittedName>
</protein>
<keyword evidence="4" id="KW-0675">Receptor</keyword>
<dbReference type="RefSeq" id="WP_306839338.1">
    <property type="nucleotide sequence ID" value="NZ_JAUSRF010000022.1"/>
</dbReference>
<dbReference type="PROSITE" id="PS01124">
    <property type="entry name" value="HTH_ARAC_FAMILY_2"/>
    <property type="match status" value="1"/>
</dbReference>
<accession>A0ABT9Q016</accession>
<feature type="domain" description="HTH araC/xylS-type" evidence="3">
    <location>
        <begin position="171"/>
        <end position="268"/>
    </location>
</feature>
<dbReference type="PANTHER" id="PTHR47893">
    <property type="entry name" value="REGULATORY PROTEIN PCHR"/>
    <property type="match status" value="1"/>
</dbReference>
<dbReference type="PANTHER" id="PTHR47893:SF1">
    <property type="entry name" value="REGULATORY PROTEIN PCHR"/>
    <property type="match status" value="1"/>
</dbReference>
<sequence length="278" mass="30736">METSTKIFSEPLHVSSPIHDGLRIIVVLQGRMQLEAGDAPLLDIRTPTTFAVLSEGENRRQQVFSRDTPFSVVLLQIDRALIETEYQRDPASLLCGTQGRSHGSLVLRSRQADTTIRALGAQLLGDNDQKHGFYRCAKALELASLVFDGFSPASDRIAASLLTPSDQERVRAARDLLVAHAIDPPDLTDVARQCGINLSKLHRGFRAIYGMAPYRYVQEYRLNRAYKMLASGHFAVSQVASEAGYTAAHFSTLFRRRFGYAPSTLIPHATSSEDCDLS</sequence>
<gene>
    <name evidence="4" type="ORF">J2T09_004854</name>
</gene>
<proteinExistence type="predicted"/>
<evidence type="ECO:0000313" key="5">
    <source>
        <dbReference type="Proteomes" id="UP001241472"/>
    </source>
</evidence>
<keyword evidence="5" id="KW-1185">Reference proteome</keyword>
<evidence type="ECO:0000256" key="1">
    <source>
        <dbReference type="ARBA" id="ARBA00023015"/>
    </source>
</evidence>
<dbReference type="InterPro" id="IPR053142">
    <property type="entry name" value="PchR_regulatory_protein"/>
</dbReference>
<keyword evidence="1" id="KW-0805">Transcription regulation</keyword>
<dbReference type="Gene3D" id="1.10.10.60">
    <property type="entry name" value="Homeodomain-like"/>
    <property type="match status" value="1"/>
</dbReference>
<dbReference type="InterPro" id="IPR009057">
    <property type="entry name" value="Homeodomain-like_sf"/>
</dbReference>
<dbReference type="Pfam" id="PF12833">
    <property type="entry name" value="HTH_18"/>
    <property type="match status" value="1"/>
</dbReference>
<dbReference type="SUPFAM" id="SSF46689">
    <property type="entry name" value="Homeodomain-like"/>
    <property type="match status" value="2"/>
</dbReference>
<name>A0ABT9Q016_9HYPH</name>
<organism evidence="4 5">
    <name type="scientific">Neorhizobium huautlense</name>
    <dbReference type="NCBI Taxonomy" id="67774"/>
    <lineage>
        <taxon>Bacteria</taxon>
        <taxon>Pseudomonadati</taxon>
        <taxon>Pseudomonadota</taxon>
        <taxon>Alphaproteobacteria</taxon>
        <taxon>Hyphomicrobiales</taxon>
        <taxon>Rhizobiaceae</taxon>
        <taxon>Rhizobium/Agrobacterium group</taxon>
        <taxon>Neorhizobium</taxon>
    </lineage>
</organism>
<dbReference type="Proteomes" id="UP001241472">
    <property type="component" value="Unassembled WGS sequence"/>
</dbReference>
<dbReference type="SMART" id="SM00342">
    <property type="entry name" value="HTH_ARAC"/>
    <property type="match status" value="1"/>
</dbReference>
<dbReference type="InterPro" id="IPR018060">
    <property type="entry name" value="HTH_AraC"/>
</dbReference>
<evidence type="ECO:0000256" key="2">
    <source>
        <dbReference type="ARBA" id="ARBA00023163"/>
    </source>
</evidence>
<reference evidence="4 5" key="1">
    <citation type="submission" date="2023-07" db="EMBL/GenBank/DDBJ databases">
        <title>Sorghum-associated microbial communities from plants grown in Nebraska, USA.</title>
        <authorList>
            <person name="Schachtman D."/>
        </authorList>
    </citation>
    <scope>NUCLEOTIDE SEQUENCE [LARGE SCALE GENOMIC DNA]</scope>
    <source>
        <strain evidence="4 5">DS1307</strain>
    </source>
</reference>
<evidence type="ECO:0000313" key="4">
    <source>
        <dbReference type="EMBL" id="MDP9840074.1"/>
    </source>
</evidence>
<evidence type="ECO:0000259" key="3">
    <source>
        <dbReference type="PROSITE" id="PS01124"/>
    </source>
</evidence>